<comment type="caution">
    <text evidence="2">The sequence shown here is derived from an EMBL/GenBank/DDBJ whole genome shotgun (WGS) entry which is preliminary data.</text>
</comment>
<sequence length="206" mass="21284">MTISLPVHPVSGVRALGVGKRGPIWPVMGGSGEGDPSGTGDASDAAEGNAGGKVAGAEGDSFAPITSKADLDAAIQAAVDAAVAPFADYAEVKTRAAAFDQAEAEKLPELERERQRADQAERAAAELRSQNARHAVAEATSVPADILAGPAGADDAALQAYAARVIAWRDTKPGMRPNPQQGQPSETTKAQTLSSGRERFESRRKK</sequence>
<name>A0A511MMX0_9NOCA</name>
<evidence type="ECO:0000256" key="1">
    <source>
        <dbReference type="SAM" id="MobiDB-lite"/>
    </source>
</evidence>
<reference evidence="2 3" key="1">
    <citation type="submission" date="2019-07" db="EMBL/GenBank/DDBJ databases">
        <title>Whole genome shotgun sequence of Nocardia ninae NBRC 108245.</title>
        <authorList>
            <person name="Hosoyama A."/>
            <person name="Uohara A."/>
            <person name="Ohji S."/>
            <person name="Ichikawa N."/>
        </authorList>
    </citation>
    <scope>NUCLEOTIDE SEQUENCE [LARGE SCALE GENOMIC DNA]</scope>
    <source>
        <strain evidence="2 3">NBRC 108245</strain>
    </source>
</reference>
<evidence type="ECO:0000313" key="2">
    <source>
        <dbReference type="EMBL" id="GEM41970.1"/>
    </source>
</evidence>
<feature type="region of interest" description="Disordered" evidence="1">
    <location>
        <begin position="169"/>
        <end position="206"/>
    </location>
</feature>
<feature type="region of interest" description="Disordered" evidence="1">
    <location>
        <begin position="106"/>
        <end position="129"/>
    </location>
</feature>
<dbReference type="AlphaFoldDB" id="A0A511MMX0"/>
<evidence type="ECO:0008006" key="4">
    <source>
        <dbReference type="Google" id="ProtNLM"/>
    </source>
</evidence>
<feature type="compositionally biased region" description="Polar residues" evidence="1">
    <location>
        <begin position="178"/>
        <end position="195"/>
    </location>
</feature>
<dbReference type="Proteomes" id="UP000321424">
    <property type="component" value="Unassembled WGS sequence"/>
</dbReference>
<dbReference type="EMBL" id="BJXA01000060">
    <property type="protein sequence ID" value="GEM41970.1"/>
    <property type="molecule type" value="Genomic_DNA"/>
</dbReference>
<protein>
    <recommendedName>
        <fullName evidence="4">Scaffolding protein</fullName>
    </recommendedName>
</protein>
<keyword evidence="3" id="KW-1185">Reference proteome</keyword>
<proteinExistence type="predicted"/>
<feature type="compositionally biased region" description="Basic and acidic residues" evidence="1">
    <location>
        <begin position="106"/>
        <end position="125"/>
    </location>
</feature>
<organism evidence="2 3">
    <name type="scientific">Nocardia ninae NBRC 108245</name>
    <dbReference type="NCBI Taxonomy" id="1210091"/>
    <lineage>
        <taxon>Bacteria</taxon>
        <taxon>Bacillati</taxon>
        <taxon>Actinomycetota</taxon>
        <taxon>Actinomycetes</taxon>
        <taxon>Mycobacteriales</taxon>
        <taxon>Nocardiaceae</taxon>
        <taxon>Nocardia</taxon>
    </lineage>
</organism>
<gene>
    <name evidence="2" type="ORF">NN4_64890</name>
</gene>
<feature type="compositionally biased region" description="Basic and acidic residues" evidence="1">
    <location>
        <begin position="196"/>
        <end position="206"/>
    </location>
</feature>
<accession>A0A511MMX0</accession>
<feature type="region of interest" description="Disordered" evidence="1">
    <location>
        <begin position="26"/>
        <end position="60"/>
    </location>
</feature>
<evidence type="ECO:0000313" key="3">
    <source>
        <dbReference type="Proteomes" id="UP000321424"/>
    </source>
</evidence>